<protein>
    <submittedName>
        <fullName evidence="1">Uncharacterized protein</fullName>
    </submittedName>
</protein>
<gene>
    <name evidence="1" type="ORF">AVDCRST_MAG81-559</name>
</gene>
<sequence>MKERATHQIGDIVQAYDGCIGRVVYTHQRTDTAFPDEQHVWSNRVNPNKSFCSAQLKPALGLIVP</sequence>
<dbReference type="AlphaFoldDB" id="A0A6J4UY25"/>
<accession>A0A6J4UY25</accession>
<proteinExistence type="predicted"/>
<reference evidence="1" key="1">
    <citation type="submission" date="2020-02" db="EMBL/GenBank/DDBJ databases">
        <authorList>
            <person name="Meier V. D."/>
        </authorList>
    </citation>
    <scope>NUCLEOTIDE SEQUENCE</scope>
    <source>
        <strain evidence="1">AVDCRST_MAG81</strain>
    </source>
</reference>
<name>A0A6J4UY25_9CYAN</name>
<evidence type="ECO:0000313" key="1">
    <source>
        <dbReference type="EMBL" id="CAA9560027.1"/>
    </source>
</evidence>
<organism evidence="1">
    <name type="scientific">uncultured Synechococcales cyanobacterium</name>
    <dbReference type="NCBI Taxonomy" id="1936017"/>
    <lineage>
        <taxon>Bacteria</taxon>
        <taxon>Bacillati</taxon>
        <taxon>Cyanobacteriota</taxon>
        <taxon>Cyanophyceae</taxon>
        <taxon>Synechococcales</taxon>
        <taxon>environmental samples</taxon>
    </lineage>
</organism>
<dbReference type="EMBL" id="CADCWO010000036">
    <property type="protein sequence ID" value="CAA9560027.1"/>
    <property type="molecule type" value="Genomic_DNA"/>
</dbReference>